<dbReference type="AlphaFoldDB" id="A0AA39M6I1"/>
<proteinExistence type="inferred from homology"/>
<dbReference type="InterPro" id="IPR006709">
    <property type="entry name" value="SSU_processome_Utp14"/>
</dbReference>
<dbReference type="EMBL" id="JAUCMV010000001">
    <property type="protein sequence ID" value="KAK0423421.1"/>
    <property type="molecule type" value="Genomic_DNA"/>
</dbReference>
<keyword evidence="7" id="KW-1185">Reference proteome</keyword>
<evidence type="ECO:0000313" key="7">
    <source>
        <dbReference type="Proteomes" id="UP001175271"/>
    </source>
</evidence>
<dbReference type="Proteomes" id="UP001175271">
    <property type="component" value="Unassembled WGS sequence"/>
</dbReference>
<feature type="region of interest" description="Disordered" evidence="5">
    <location>
        <begin position="296"/>
        <end position="323"/>
    </location>
</feature>
<evidence type="ECO:0000256" key="1">
    <source>
        <dbReference type="ARBA" id="ARBA00004604"/>
    </source>
</evidence>
<evidence type="ECO:0000256" key="3">
    <source>
        <dbReference type="ARBA" id="ARBA00022553"/>
    </source>
</evidence>
<dbReference type="Pfam" id="PF04615">
    <property type="entry name" value="Utp14"/>
    <property type="match status" value="1"/>
</dbReference>
<evidence type="ECO:0000256" key="4">
    <source>
        <dbReference type="ARBA" id="ARBA00023242"/>
    </source>
</evidence>
<sequence>MSDYDSDFNDAEHEKLLKTISKIGTDKAPNKDLKKKADKVNVADLLNSIKSTKNLNDAKKQLHLDVPKGKKPRKAARTLDTPLHRQAKERIESAVAYRETRKNLRVWDSVVADNRTAEQLVFPLDREPIRVMRSGAERTEDFTPRTELEKQMSEVLNGSKNNLTNKEMYTEAEQEIIKAMSLKEAKEKCHELQRLRALMSYREAKMKREARIKSKKYHRIKKRDKRKKLIKEFEDLVARDPEAAKEKLAELELDRIEERGSLKHSTKGKWKQQLMKYASRNEGIKKFMDEHAQLGKELREKHNLESDSDESEDEGTAKKKTVGDILREAAEAAASEDRNITTAAENPYLREQLAKIREAKKAKANVKHVTNEQFEKGKKNNGKALFDVDNDWITVAKEDESEDEEAVEGEEEVEDQEDVEVADEDVKVDDEEDVEDEEQEEDSDEEEEELEKPTKKTSRRDIDEIFDDIDASVLSFAKKSVRFADEVEESTCKKKGKKRAAQEPVDLKRSKKSKEVQDEISLNPKDFLNIENNALVDVNKNVMDTIEDFEEELQQDALAAAFQDDDVLADFEEERDEVHGVEKPKDIDLTLLGWGSWTGPGIEKKAPKKRFVLKAKEQKRKDRRNVGLIIRENVDSAVEQLQPNEVPFPFTTIDDYEAVLKQPIGRDWNPVQVTKELTKQAVKTESGRIIRPLDKEATLSKREVREVSDESDAE</sequence>
<evidence type="ECO:0000256" key="2">
    <source>
        <dbReference type="ARBA" id="ARBA00007774"/>
    </source>
</evidence>
<dbReference type="PANTHER" id="PTHR14150">
    <property type="entry name" value="U3 SMALL NUCLEOLAR RNA-ASSOCIATED PROTEIN 14"/>
    <property type="match status" value="1"/>
</dbReference>
<evidence type="ECO:0000313" key="6">
    <source>
        <dbReference type="EMBL" id="KAK0423421.1"/>
    </source>
</evidence>
<comment type="similarity">
    <text evidence="2">Belongs to the UTP14 family.</text>
</comment>
<keyword evidence="3" id="KW-0597">Phosphoprotein</keyword>
<evidence type="ECO:0008006" key="8">
    <source>
        <dbReference type="Google" id="ProtNLM"/>
    </source>
</evidence>
<dbReference type="GO" id="GO:0006364">
    <property type="term" value="P:rRNA processing"/>
    <property type="evidence" value="ECO:0007669"/>
    <property type="project" value="InterPro"/>
</dbReference>
<feature type="compositionally biased region" description="Basic and acidic residues" evidence="5">
    <location>
        <begin position="505"/>
        <end position="515"/>
    </location>
</feature>
<reference evidence="6" key="1">
    <citation type="submission" date="2023-06" db="EMBL/GenBank/DDBJ databases">
        <title>Genomic analysis of the entomopathogenic nematode Steinernema hermaphroditum.</title>
        <authorList>
            <person name="Schwarz E.M."/>
            <person name="Heppert J.K."/>
            <person name="Baniya A."/>
            <person name="Schwartz H.T."/>
            <person name="Tan C.-H."/>
            <person name="Antoshechkin I."/>
            <person name="Sternberg P.W."/>
            <person name="Goodrich-Blair H."/>
            <person name="Dillman A.R."/>
        </authorList>
    </citation>
    <scope>NUCLEOTIDE SEQUENCE</scope>
    <source>
        <strain evidence="6">PS9179</strain>
        <tissue evidence="6">Whole animal</tissue>
    </source>
</reference>
<feature type="compositionally biased region" description="Basic and acidic residues" evidence="5">
    <location>
        <begin position="296"/>
        <end position="305"/>
    </location>
</feature>
<feature type="compositionally biased region" description="Acidic residues" evidence="5">
    <location>
        <begin position="399"/>
        <end position="450"/>
    </location>
</feature>
<accession>A0AA39M6I1</accession>
<gene>
    <name evidence="6" type="ORF">QR680_008136</name>
</gene>
<organism evidence="6 7">
    <name type="scientific">Steinernema hermaphroditum</name>
    <dbReference type="NCBI Taxonomy" id="289476"/>
    <lineage>
        <taxon>Eukaryota</taxon>
        <taxon>Metazoa</taxon>
        <taxon>Ecdysozoa</taxon>
        <taxon>Nematoda</taxon>
        <taxon>Chromadorea</taxon>
        <taxon>Rhabditida</taxon>
        <taxon>Tylenchina</taxon>
        <taxon>Panagrolaimomorpha</taxon>
        <taxon>Strongyloidoidea</taxon>
        <taxon>Steinernematidae</taxon>
        <taxon>Steinernema</taxon>
    </lineage>
</organism>
<comment type="caution">
    <text evidence="6">The sequence shown here is derived from an EMBL/GenBank/DDBJ whole genome shotgun (WGS) entry which is preliminary data.</text>
</comment>
<comment type="subcellular location">
    <subcellularLocation>
        <location evidence="1">Nucleus</location>
        <location evidence="1">Nucleolus</location>
    </subcellularLocation>
</comment>
<feature type="region of interest" description="Disordered" evidence="5">
    <location>
        <begin position="492"/>
        <end position="515"/>
    </location>
</feature>
<dbReference type="GO" id="GO:0032040">
    <property type="term" value="C:small-subunit processome"/>
    <property type="evidence" value="ECO:0007669"/>
    <property type="project" value="InterPro"/>
</dbReference>
<name>A0AA39M6I1_9BILA</name>
<protein>
    <recommendedName>
        <fullName evidence="8">U3 small nucleolar RNA-associated protein 14 homolog A</fullName>
    </recommendedName>
</protein>
<dbReference type="PANTHER" id="PTHR14150:SF12">
    <property type="entry name" value="U3 SMALL NUCLEOLAR RNA-ASSOCIATED PROTEIN 14 HOMOLOG A"/>
    <property type="match status" value="1"/>
</dbReference>
<feature type="region of interest" description="Disordered" evidence="5">
    <location>
        <begin position="394"/>
        <end position="463"/>
    </location>
</feature>
<keyword evidence="4" id="KW-0539">Nucleus</keyword>
<evidence type="ECO:0000256" key="5">
    <source>
        <dbReference type="SAM" id="MobiDB-lite"/>
    </source>
</evidence>
<feature type="compositionally biased region" description="Basic and acidic residues" evidence="5">
    <location>
        <begin position="451"/>
        <end position="463"/>
    </location>
</feature>